<organism evidence="1 2">
    <name type="scientific">Mucuna pruriens</name>
    <name type="common">Velvet bean</name>
    <name type="synonym">Dolichos pruriens</name>
    <dbReference type="NCBI Taxonomy" id="157652"/>
    <lineage>
        <taxon>Eukaryota</taxon>
        <taxon>Viridiplantae</taxon>
        <taxon>Streptophyta</taxon>
        <taxon>Embryophyta</taxon>
        <taxon>Tracheophyta</taxon>
        <taxon>Spermatophyta</taxon>
        <taxon>Magnoliopsida</taxon>
        <taxon>eudicotyledons</taxon>
        <taxon>Gunneridae</taxon>
        <taxon>Pentapetalae</taxon>
        <taxon>rosids</taxon>
        <taxon>fabids</taxon>
        <taxon>Fabales</taxon>
        <taxon>Fabaceae</taxon>
        <taxon>Papilionoideae</taxon>
        <taxon>50 kb inversion clade</taxon>
        <taxon>NPAAA clade</taxon>
        <taxon>indigoferoid/millettioid clade</taxon>
        <taxon>Phaseoleae</taxon>
        <taxon>Mucuna</taxon>
    </lineage>
</organism>
<protein>
    <recommendedName>
        <fullName evidence="3">Reverse transcriptase/retrotransposon-derived protein RNase H-like domain-containing protein</fullName>
    </recommendedName>
</protein>
<keyword evidence="2" id="KW-1185">Reference proteome</keyword>
<evidence type="ECO:0008006" key="3">
    <source>
        <dbReference type="Google" id="ProtNLM"/>
    </source>
</evidence>
<reference evidence="1" key="1">
    <citation type="submission" date="2018-05" db="EMBL/GenBank/DDBJ databases">
        <title>Draft genome of Mucuna pruriens seed.</title>
        <authorList>
            <person name="Nnadi N.E."/>
            <person name="Vos R."/>
            <person name="Hasami M.H."/>
            <person name="Devisetty U.K."/>
            <person name="Aguiy J.C."/>
        </authorList>
    </citation>
    <scope>NUCLEOTIDE SEQUENCE [LARGE SCALE GENOMIC DNA]</scope>
    <source>
        <strain evidence="1">JCA_2017</strain>
    </source>
</reference>
<dbReference type="OrthoDB" id="1831637at2759"/>
<sequence>MSRKYNSWQVEKAAPIFQCYRFQSTNDCEATFQELKIMLASLPILMKSIEGNPILVYLFISNDAISATIIQEVEMD</sequence>
<accession>A0A371ELX3</accession>
<gene>
    <name evidence="1" type="ORF">CR513_54199</name>
</gene>
<proteinExistence type="predicted"/>
<dbReference type="InterPro" id="IPR043502">
    <property type="entry name" value="DNA/RNA_pol_sf"/>
</dbReference>
<feature type="non-terminal residue" evidence="1">
    <location>
        <position position="1"/>
    </location>
</feature>
<dbReference type="SUPFAM" id="SSF56672">
    <property type="entry name" value="DNA/RNA polymerases"/>
    <property type="match status" value="1"/>
</dbReference>
<dbReference type="Proteomes" id="UP000257109">
    <property type="component" value="Unassembled WGS sequence"/>
</dbReference>
<dbReference type="AlphaFoldDB" id="A0A371ELX3"/>
<evidence type="ECO:0000313" key="2">
    <source>
        <dbReference type="Proteomes" id="UP000257109"/>
    </source>
</evidence>
<comment type="caution">
    <text evidence="1">The sequence shown here is derived from an EMBL/GenBank/DDBJ whole genome shotgun (WGS) entry which is preliminary data.</text>
</comment>
<dbReference type="EMBL" id="QJKJ01013175">
    <property type="protein sequence ID" value="RDX66976.1"/>
    <property type="molecule type" value="Genomic_DNA"/>
</dbReference>
<name>A0A371ELX3_MUCPR</name>
<evidence type="ECO:0000313" key="1">
    <source>
        <dbReference type="EMBL" id="RDX66976.1"/>
    </source>
</evidence>